<reference evidence="1 2" key="2">
    <citation type="journal article" date="2019" name="G3 (Bethesda)">
        <title>Hybrid Assembly of the Genome of the Entomopathogenic Nematode Steinernema carpocapsae Identifies the X-Chromosome.</title>
        <authorList>
            <person name="Serra L."/>
            <person name="Macchietto M."/>
            <person name="Macias-Munoz A."/>
            <person name="McGill C.J."/>
            <person name="Rodriguez I.M."/>
            <person name="Rodriguez B."/>
            <person name="Murad R."/>
            <person name="Mortazavi A."/>
        </authorList>
    </citation>
    <scope>NUCLEOTIDE SEQUENCE [LARGE SCALE GENOMIC DNA]</scope>
    <source>
        <strain evidence="1 2">ALL</strain>
    </source>
</reference>
<proteinExistence type="predicted"/>
<dbReference type="Proteomes" id="UP000298663">
    <property type="component" value="Unassembled WGS sequence"/>
</dbReference>
<evidence type="ECO:0000313" key="2">
    <source>
        <dbReference type="Proteomes" id="UP000298663"/>
    </source>
</evidence>
<accession>A0A4U5MG76</accession>
<organism evidence="1 2">
    <name type="scientific">Steinernema carpocapsae</name>
    <name type="common">Entomopathogenic nematode</name>
    <dbReference type="NCBI Taxonomy" id="34508"/>
    <lineage>
        <taxon>Eukaryota</taxon>
        <taxon>Metazoa</taxon>
        <taxon>Ecdysozoa</taxon>
        <taxon>Nematoda</taxon>
        <taxon>Chromadorea</taxon>
        <taxon>Rhabditida</taxon>
        <taxon>Tylenchina</taxon>
        <taxon>Panagrolaimomorpha</taxon>
        <taxon>Strongyloidoidea</taxon>
        <taxon>Steinernematidae</taxon>
        <taxon>Steinernema</taxon>
    </lineage>
</organism>
<gene>
    <name evidence="1" type="ORF">L596_024173</name>
</gene>
<name>A0A4U5MG76_STECR</name>
<reference evidence="1 2" key="1">
    <citation type="journal article" date="2015" name="Genome Biol.">
        <title>Comparative genomics of Steinernema reveals deeply conserved gene regulatory networks.</title>
        <authorList>
            <person name="Dillman A.R."/>
            <person name="Macchietto M."/>
            <person name="Porter C.F."/>
            <person name="Rogers A."/>
            <person name="Williams B."/>
            <person name="Antoshechkin I."/>
            <person name="Lee M.M."/>
            <person name="Goodwin Z."/>
            <person name="Lu X."/>
            <person name="Lewis E.E."/>
            <person name="Goodrich-Blair H."/>
            <person name="Stock S.P."/>
            <person name="Adams B.J."/>
            <person name="Sternberg P.W."/>
            <person name="Mortazavi A."/>
        </authorList>
    </citation>
    <scope>NUCLEOTIDE SEQUENCE [LARGE SCALE GENOMIC DNA]</scope>
    <source>
        <strain evidence="1 2">ALL</strain>
    </source>
</reference>
<dbReference type="EMBL" id="AZBU02000008">
    <property type="protein sequence ID" value="TKR68152.1"/>
    <property type="molecule type" value="Genomic_DNA"/>
</dbReference>
<protein>
    <submittedName>
        <fullName evidence="1">Uncharacterized protein</fullName>
    </submittedName>
</protein>
<sequence>MIHFLSPATLDCFPFSAPFSSTEDHIRLPCPIFHIIMTYPIMLHHLIFHKLAYVAIGLQRPPNYGACYPSC</sequence>
<keyword evidence="2" id="KW-1185">Reference proteome</keyword>
<dbReference type="AlphaFoldDB" id="A0A4U5MG76"/>
<evidence type="ECO:0000313" key="1">
    <source>
        <dbReference type="EMBL" id="TKR68152.1"/>
    </source>
</evidence>
<comment type="caution">
    <text evidence="1">The sequence shown here is derived from an EMBL/GenBank/DDBJ whole genome shotgun (WGS) entry which is preliminary data.</text>
</comment>